<dbReference type="Proteomes" id="UP001346877">
    <property type="component" value="Chromosome"/>
</dbReference>
<sequence length="200" mass="21877">MSVDLEATLARPISLAEMVTAARATLAELLGLDTTPELSVFTDRRYEQGRRVASGRRLDEAELRSTTIGDPLEREPNGMPASIHLEIGVSGFADGAWLLVIDHETETGGVPEAVFSPYRTCVSVVVALAMALAVADLTGGEFTDDQIQLLRPGHTHPRHMVTATRLPPESGDFAQRCERYLRQFAHLGGWPRDVAMDRRA</sequence>
<accession>A0ABZ1PBI1</accession>
<name>A0ABZ1PBI1_9ACTN</name>
<evidence type="ECO:0008006" key="3">
    <source>
        <dbReference type="Google" id="ProtNLM"/>
    </source>
</evidence>
<reference evidence="1 2" key="1">
    <citation type="submission" date="2022-10" db="EMBL/GenBank/DDBJ databases">
        <title>The complete genomes of actinobacterial strains from the NBC collection.</title>
        <authorList>
            <person name="Joergensen T.S."/>
            <person name="Alvarez Arevalo M."/>
            <person name="Sterndorff E.B."/>
            <person name="Faurdal D."/>
            <person name="Vuksanovic O."/>
            <person name="Mourched A.-S."/>
            <person name="Charusanti P."/>
            <person name="Shaw S."/>
            <person name="Blin K."/>
            <person name="Weber T."/>
        </authorList>
    </citation>
    <scope>NUCLEOTIDE SEQUENCE [LARGE SCALE GENOMIC DNA]</scope>
    <source>
        <strain evidence="1 2">NBC_00396</strain>
    </source>
</reference>
<proteinExistence type="predicted"/>
<organism evidence="1 2">
    <name type="scientific">Micromonospora zamorensis</name>
    <dbReference type="NCBI Taxonomy" id="709883"/>
    <lineage>
        <taxon>Bacteria</taxon>
        <taxon>Bacillati</taxon>
        <taxon>Actinomycetota</taxon>
        <taxon>Actinomycetes</taxon>
        <taxon>Micromonosporales</taxon>
        <taxon>Micromonosporaceae</taxon>
        <taxon>Micromonospora</taxon>
    </lineage>
</organism>
<protein>
    <recommendedName>
        <fullName evidence="3">SUKH-4 immunity protein</fullName>
    </recommendedName>
</protein>
<evidence type="ECO:0000313" key="2">
    <source>
        <dbReference type="Proteomes" id="UP001346877"/>
    </source>
</evidence>
<gene>
    <name evidence="1" type="ORF">OG375_23995</name>
</gene>
<keyword evidence="2" id="KW-1185">Reference proteome</keyword>
<dbReference type="RefSeq" id="WP_328367528.1">
    <property type="nucleotide sequence ID" value="NZ_CP107941.1"/>
</dbReference>
<dbReference type="EMBL" id="CP107941">
    <property type="protein sequence ID" value="WUI80967.1"/>
    <property type="molecule type" value="Genomic_DNA"/>
</dbReference>
<evidence type="ECO:0000313" key="1">
    <source>
        <dbReference type="EMBL" id="WUI80967.1"/>
    </source>
</evidence>